<dbReference type="Gene3D" id="4.10.60.10">
    <property type="entry name" value="Zinc finger, CCHC-type"/>
    <property type="match status" value="1"/>
</dbReference>
<keyword evidence="1" id="KW-0479">Metal-binding</keyword>
<keyword evidence="1" id="KW-0862">Zinc</keyword>
<evidence type="ECO:0000256" key="1">
    <source>
        <dbReference type="PROSITE-ProRule" id="PRU00047"/>
    </source>
</evidence>
<dbReference type="PROSITE" id="PS50158">
    <property type="entry name" value="ZF_CCHC"/>
    <property type="match status" value="1"/>
</dbReference>
<dbReference type="EMBL" id="KK115033">
    <property type="protein sequence ID" value="KFM64011.1"/>
    <property type="molecule type" value="Genomic_DNA"/>
</dbReference>
<dbReference type="OrthoDB" id="427960at2759"/>
<gene>
    <name evidence="4" type="ORF">X975_15538</name>
</gene>
<protein>
    <submittedName>
        <fullName evidence="4">Zinc finger CCHC domain-containing protein 13</fullName>
    </submittedName>
</protein>
<evidence type="ECO:0000313" key="4">
    <source>
        <dbReference type="EMBL" id="KFM64011.1"/>
    </source>
</evidence>
<evidence type="ECO:0000259" key="3">
    <source>
        <dbReference type="PROSITE" id="PS50158"/>
    </source>
</evidence>
<organism evidence="4 5">
    <name type="scientific">Stegodyphus mimosarum</name>
    <name type="common">African social velvet spider</name>
    <dbReference type="NCBI Taxonomy" id="407821"/>
    <lineage>
        <taxon>Eukaryota</taxon>
        <taxon>Metazoa</taxon>
        <taxon>Ecdysozoa</taxon>
        <taxon>Arthropoda</taxon>
        <taxon>Chelicerata</taxon>
        <taxon>Arachnida</taxon>
        <taxon>Araneae</taxon>
        <taxon>Araneomorphae</taxon>
        <taxon>Entelegynae</taxon>
        <taxon>Eresoidea</taxon>
        <taxon>Eresidae</taxon>
        <taxon>Stegodyphus</taxon>
    </lineage>
</organism>
<keyword evidence="1" id="KW-0863">Zinc-finger</keyword>
<reference evidence="4 5" key="1">
    <citation type="submission" date="2013-11" db="EMBL/GenBank/DDBJ databases">
        <title>Genome sequencing of Stegodyphus mimosarum.</title>
        <authorList>
            <person name="Bechsgaard J."/>
        </authorList>
    </citation>
    <scope>NUCLEOTIDE SEQUENCE [LARGE SCALE GENOMIC DNA]</scope>
</reference>
<dbReference type="Proteomes" id="UP000054359">
    <property type="component" value="Unassembled WGS sequence"/>
</dbReference>
<feature type="region of interest" description="Disordered" evidence="2">
    <location>
        <begin position="129"/>
        <end position="161"/>
    </location>
</feature>
<dbReference type="InterPro" id="IPR036875">
    <property type="entry name" value="Znf_CCHC_sf"/>
</dbReference>
<dbReference type="GO" id="GO:0008270">
    <property type="term" value="F:zinc ion binding"/>
    <property type="evidence" value="ECO:0007669"/>
    <property type="project" value="UniProtKB-KW"/>
</dbReference>
<evidence type="ECO:0000256" key="2">
    <source>
        <dbReference type="SAM" id="MobiDB-lite"/>
    </source>
</evidence>
<dbReference type="AlphaFoldDB" id="A0A087TFX2"/>
<proteinExistence type="predicted"/>
<dbReference type="STRING" id="407821.A0A087TFX2"/>
<dbReference type="GO" id="GO:0003676">
    <property type="term" value="F:nucleic acid binding"/>
    <property type="evidence" value="ECO:0007669"/>
    <property type="project" value="InterPro"/>
</dbReference>
<feature type="domain" description="CCHC-type" evidence="3">
    <location>
        <begin position="34"/>
        <end position="49"/>
    </location>
</feature>
<dbReference type="SMART" id="SM00343">
    <property type="entry name" value="ZnF_C2HC"/>
    <property type="match status" value="1"/>
</dbReference>
<sequence>MNSNEYYNCGRTGDFAQESKRYIARNCKKDMKTCYICGKRGHISRDCEQDERKYYGCTKIGHSSRARSKDNFVGDMWFGPFSQRKEQRARFALNFATNDPFSSIGDYHVSALRPWEGQNYPLHLIRGRGRTRTVPESDGQSALARKHPPRASRMLRTTYTA</sequence>
<feature type="non-terminal residue" evidence="4">
    <location>
        <position position="161"/>
    </location>
</feature>
<dbReference type="SUPFAM" id="SSF57756">
    <property type="entry name" value="Retrovirus zinc finger-like domains"/>
    <property type="match status" value="1"/>
</dbReference>
<name>A0A087TFX2_STEMI</name>
<accession>A0A087TFX2</accession>
<dbReference type="InterPro" id="IPR001878">
    <property type="entry name" value="Znf_CCHC"/>
</dbReference>
<dbReference type="Pfam" id="PF00098">
    <property type="entry name" value="zf-CCHC"/>
    <property type="match status" value="1"/>
</dbReference>
<keyword evidence="5" id="KW-1185">Reference proteome</keyword>
<evidence type="ECO:0000313" key="5">
    <source>
        <dbReference type="Proteomes" id="UP000054359"/>
    </source>
</evidence>